<dbReference type="GO" id="GO:0016486">
    <property type="term" value="P:peptide hormone processing"/>
    <property type="evidence" value="ECO:0007669"/>
    <property type="project" value="TreeGrafter"/>
</dbReference>
<evidence type="ECO:0000256" key="5">
    <source>
        <dbReference type="ARBA" id="ARBA00022825"/>
    </source>
</evidence>
<dbReference type="InterPro" id="IPR023828">
    <property type="entry name" value="Peptidase_S8_Ser-AS"/>
</dbReference>
<dbReference type="SUPFAM" id="SSF49785">
    <property type="entry name" value="Galactose-binding domain-like"/>
    <property type="match status" value="1"/>
</dbReference>
<evidence type="ECO:0000256" key="3">
    <source>
        <dbReference type="ARBA" id="ARBA00022729"/>
    </source>
</evidence>
<dbReference type="PANTHER" id="PTHR42884:SF16">
    <property type="entry name" value="PROPROTEIN CONVERTASE SUBTILISIN_KEXIN TYPE 4"/>
    <property type="match status" value="1"/>
</dbReference>
<dbReference type="InterPro" id="IPR034182">
    <property type="entry name" value="Kexin/furin"/>
</dbReference>
<keyword evidence="3" id="KW-0732">Signal</keyword>
<dbReference type="OMA" id="LMDEREW"/>
<dbReference type="GO" id="GO:0000139">
    <property type="term" value="C:Golgi membrane"/>
    <property type="evidence" value="ECO:0007669"/>
    <property type="project" value="TreeGrafter"/>
</dbReference>
<dbReference type="Pfam" id="PF01483">
    <property type="entry name" value="P_proprotein"/>
    <property type="match status" value="1"/>
</dbReference>
<dbReference type="PROSITE" id="PS51892">
    <property type="entry name" value="SUBTILASE"/>
    <property type="match status" value="1"/>
</dbReference>
<keyword evidence="2" id="KW-0165">Cleavage on pair of basic residues</keyword>
<keyword evidence="5" id="KW-0720">Serine protease</keyword>
<comment type="caution">
    <text evidence="6">Lacks conserved residue(s) required for the propagation of feature annotation.</text>
</comment>
<comment type="similarity">
    <text evidence="6">Belongs to the peptidase S8 family.</text>
</comment>
<dbReference type="InterPro" id="IPR002884">
    <property type="entry name" value="P_dom"/>
</dbReference>
<evidence type="ECO:0000256" key="6">
    <source>
        <dbReference type="PROSITE-ProRule" id="PRU01240"/>
    </source>
</evidence>
<dbReference type="InterPro" id="IPR036852">
    <property type="entry name" value="Peptidase_S8/S53_dom_sf"/>
</dbReference>
<evidence type="ECO:0000259" key="7">
    <source>
        <dbReference type="PROSITE" id="PS51829"/>
    </source>
</evidence>
<dbReference type="InterPro" id="IPR008979">
    <property type="entry name" value="Galactose-bd-like_sf"/>
</dbReference>
<proteinExistence type="inferred from homology"/>
<dbReference type="Gene3D" id="3.40.50.200">
    <property type="entry name" value="Peptidase S8/S53 domain"/>
    <property type="match status" value="1"/>
</dbReference>
<dbReference type="InterPro" id="IPR000209">
    <property type="entry name" value="Peptidase_S8/S53_dom"/>
</dbReference>
<dbReference type="Ensembl" id="ENSBMST00010014884.1">
    <property type="protein sequence ID" value="ENSBMSP00010013410.1"/>
    <property type="gene ID" value="ENSBMSG00010009814.1"/>
</dbReference>
<dbReference type="GO" id="GO:0004252">
    <property type="term" value="F:serine-type endopeptidase activity"/>
    <property type="evidence" value="ECO:0007669"/>
    <property type="project" value="InterPro"/>
</dbReference>
<evidence type="ECO:0000256" key="4">
    <source>
        <dbReference type="ARBA" id="ARBA00022801"/>
    </source>
</evidence>
<evidence type="ECO:0000256" key="1">
    <source>
        <dbReference type="ARBA" id="ARBA00022670"/>
    </source>
</evidence>
<organism evidence="8">
    <name type="scientific">Balaenoptera musculus</name>
    <name type="common">Blue whale</name>
    <dbReference type="NCBI Taxonomy" id="9771"/>
    <lineage>
        <taxon>Eukaryota</taxon>
        <taxon>Metazoa</taxon>
        <taxon>Chordata</taxon>
        <taxon>Craniata</taxon>
        <taxon>Vertebrata</taxon>
        <taxon>Euteleostomi</taxon>
        <taxon>Mammalia</taxon>
        <taxon>Eutheria</taxon>
        <taxon>Laurasiatheria</taxon>
        <taxon>Artiodactyla</taxon>
        <taxon>Whippomorpha</taxon>
        <taxon>Cetacea</taxon>
        <taxon>Mysticeti</taxon>
        <taxon>Balaenopteridae</taxon>
        <taxon>Balaenoptera</taxon>
    </lineage>
</organism>
<dbReference type="PANTHER" id="PTHR42884">
    <property type="entry name" value="PROPROTEIN CONVERTASE SUBTILISIN/KEXIN-RELATED"/>
    <property type="match status" value="1"/>
</dbReference>
<name>A0A8C0HZ72_BALMU</name>
<evidence type="ECO:0000313" key="8">
    <source>
        <dbReference type="Ensembl" id="ENSBMSP00010013410.1"/>
    </source>
</evidence>
<keyword evidence="1" id="KW-0645">Protease</keyword>
<reference evidence="8" key="1">
    <citation type="submission" date="2023-09" db="UniProtKB">
        <authorList>
            <consortium name="Ensembl"/>
        </authorList>
    </citation>
    <scope>IDENTIFICATION</scope>
</reference>
<dbReference type="PROSITE" id="PS51829">
    <property type="entry name" value="P_HOMO_B"/>
    <property type="match status" value="1"/>
</dbReference>
<feature type="domain" description="P/Homo B" evidence="7">
    <location>
        <begin position="248"/>
        <end position="352"/>
    </location>
</feature>
<dbReference type="Gene3D" id="2.60.120.260">
    <property type="entry name" value="Galactose-binding domain-like"/>
    <property type="match status" value="1"/>
</dbReference>
<dbReference type="SUPFAM" id="SSF52743">
    <property type="entry name" value="Subtilisin-like"/>
    <property type="match status" value="1"/>
</dbReference>
<dbReference type="Pfam" id="PF00082">
    <property type="entry name" value="Peptidase_S8"/>
    <property type="match status" value="1"/>
</dbReference>
<dbReference type="GeneTree" id="ENSGT00940000161989"/>
<dbReference type="GO" id="GO:0005802">
    <property type="term" value="C:trans-Golgi network"/>
    <property type="evidence" value="ECO:0007669"/>
    <property type="project" value="TreeGrafter"/>
</dbReference>
<dbReference type="CDD" id="cd04059">
    <property type="entry name" value="Peptidases_S8_Protein_convertases_Kexins_Furin-like"/>
    <property type="match status" value="1"/>
</dbReference>
<sequence>MLDGTITDVIEAQSLSLQPQHIHIYSASWGPEDDGRTVDGPGILTREAFRRGVTQVSWYGAWRAWASMRGPHPVPVSGLVLHLQGRGGLGTLFIWASGNGGLHYDNCNCDGYTNSIHTLSVGSTTQQGRVPWYSEACASTLTTTYSSGVAADPQIVTTDLHHRCTDKHTGTSASAPLAAGMIALALEANPFLTWRDMQHLVVRASRPAQLQAEDWRTNGVGRQVSHHYGYGLLDAGLLVDLARSWLPTQPQKKCVIRIVHTPTPAGGALASHAAAPSPILRVMHVRKNVSACIGHANYIRSLEHVQVQLSLSYSRRGDLEISLTSPMGTRSTLVAIRCGGRGPAGPQTLFPE</sequence>
<dbReference type="AlphaFoldDB" id="A0A8C0HZ72"/>
<evidence type="ECO:0000256" key="2">
    <source>
        <dbReference type="ARBA" id="ARBA00022685"/>
    </source>
</evidence>
<protein>
    <recommendedName>
        <fullName evidence="7">P/Homo B domain-containing protein</fullName>
    </recommendedName>
</protein>
<accession>A0A8C0HZ72</accession>
<keyword evidence="4" id="KW-0378">Hydrolase</keyword>
<dbReference type="PROSITE" id="PS00138">
    <property type="entry name" value="SUBTILASE_SER"/>
    <property type="match status" value="1"/>
</dbReference>